<protein>
    <submittedName>
        <fullName evidence="2">Uncharacterized protein</fullName>
    </submittedName>
</protein>
<feature type="compositionally biased region" description="Basic residues" evidence="1">
    <location>
        <begin position="41"/>
        <end position="53"/>
    </location>
</feature>
<comment type="caution">
    <text evidence="2">The sequence shown here is derived from an EMBL/GenBank/DDBJ whole genome shotgun (WGS) entry which is preliminary data.</text>
</comment>
<evidence type="ECO:0000256" key="1">
    <source>
        <dbReference type="SAM" id="MobiDB-lite"/>
    </source>
</evidence>
<name>A0A2P6SFK9_ROSCH</name>
<keyword evidence="3" id="KW-1185">Reference proteome</keyword>
<gene>
    <name evidence="2" type="ORF">RchiOBHm_Chr1g0348751</name>
</gene>
<feature type="region of interest" description="Disordered" evidence="1">
    <location>
        <begin position="1"/>
        <end position="57"/>
    </location>
</feature>
<reference evidence="2 3" key="1">
    <citation type="journal article" date="2018" name="Nat. Genet.">
        <title>The Rosa genome provides new insights in the design of modern roses.</title>
        <authorList>
            <person name="Bendahmane M."/>
        </authorList>
    </citation>
    <scope>NUCLEOTIDE SEQUENCE [LARGE SCALE GENOMIC DNA]</scope>
    <source>
        <strain evidence="3">cv. Old Blush</strain>
    </source>
</reference>
<sequence length="87" mass="10267">MYIFILNGSSSDQKPVLSPLPVKREHTQKRGRGAEEQKKYREQRRRRNKRNKKEKLPEKESCCYMSVFPVIQASPINPHKSCDPLRL</sequence>
<evidence type="ECO:0000313" key="3">
    <source>
        <dbReference type="Proteomes" id="UP000238479"/>
    </source>
</evidence>
<accession>A0A2P6SFK9</accession>
<dbReference type="AlphaFoldDB" id="A0A2P6SFK9"/>
<dbReference type="EMBL" id="PDCK01000039">
    <property type="protein sequence ID" value="PRQ57475.1"/>
    <property type="molecule type" value="Genomic_DNA"/>
</dbReference>
<organism evidence="2 3">
    <name type="scientific">Rosa chinensis</name>
    <name type="common">China rose</name>
    <dbReference type="NCBI Taxonomy" id="74649"/>
    <lineage>
        <taxon>Eukaryota</taxon>
        <taxon>Viridiplantae</taxon>
        <taxon>Streptophyta</taxon>
        <taxon>Embryophyta</taxon>
        <taxon>Tracheophyta</taxon>
        <taxon>Spermatophyta</taxon>
        <taxon>Magnoliopsida</taxon>
        <taxon>eudicotyledons</taxon>
        <taxon>Gunneridae</taxon>
        <taxon>Pentapetalae</taxon>
        <taxon>rosids</taxon>
        <taxon>fabids</taxon>
        <taxon>Rosales</taxon>
        <taxon>Rosaceae</taxon>
        <taxon>Rosoideae</taxon>
        <taxon>Rosoideae incertae sedis</taxon>
        <taxon>Rosa</taxon>
    </lineage>
</organism>
<evidence type="ECO:0000313" key="2">
    <source>
        <dbReference type="EMBL" id="PRQ57475.1"/>
    </source>
</evidence>
<proteinExistence type="predicted"/>
<dbReference type="Proteomes" id="UP000238479">
    <property type="component" value="Chromosome 1"/>
</dbReference>
<dbReference type="Gramene" id="PRQ57475">
    <property type="protein sequence ID" value="PRQ57475"/>
    <property type="gene ID" value="RchiOBHm_Chr1g0348751"/>
</dbReference>